<dbReference type="EMBL" id="BGZK01000671">
    <property type="protein sequence ID" value="GBP55542.1"/>
    <property type="molecule type" value="Genomic_DNA"/>
</dbReference>
<comment type="caution">
    <text evidence="1">The sequence shown here is derived from an EMBL/GenBank/DDBJ whole genome shotgun (WGS) entry which is preliminary data.</text>
</comment>
<name>A0A4C1WXZ5_EUMVA</name>
<gene>
    <name evidence="1" type="ORF">EVAR_36265_1</name>
</gene>
<evidence type="ECO:0000313" key="2">
    <source>
        <dbReference type="Proteomes" id="UP000299102"/>
    </source>
</evidence>
<dbReference type="Proteomes" id="UP000299102">
    <property type="component" value="Unassembled WGS sequence"/>
</dbReference>
<organism evidence="1 2">
    <name type="scientific">Eumeta variegata</name>
    <name type="common">Bagworm moth</name>
    <name type="synonym">Eumeta japonica</name>
    <dbReference type="NCBI Taxonomy" id="151549"/>
    <lineage>
        <taxon>Eukaryota</taxon>
        <taxon>Metazoa</taxon>
        <taxon>Ecdysozoa</taxon>
        <taxon>Arthropoda</taxon>
        <taxon>Hexapoda</taxon>
        <taxon>Insecta</taxon>
        <taxon>Pterygota</taxon>
        <taxon>Neoptera</taxon>
        <taxon>Endopterygota</taxon>
        <taxon>Lepidoptera</taxon>
        <taxon>Glossata</taxon>
        <taxon>Ditrysia</taxon>
        <taxon>Tineoidea</taxon>
        <taxon>Psychidae</taxon>
        <taxon>Oiketicinae</taxon>
        <taxon>Eumeta</taxon>
    </lineage>
</organism>
<dbReference type="AlphaFoldDB" id="A0A4C1WXZ5"/>
<accession>A0A4C1WXZ5</accession>
<sequence>MSYGDEGSVPMHIAVRVMLEIDKRVTYQLIVTNLGISEVRERTYATEEPASIEIGIAMKSLPSEVGPNFKCLKSTSWDVMIGCCAAPPRPLPARTCRRRLLGFSASDTPPIFWIPGVTKIFAPESHV</sequence>
<reference evidence="1 2" key="1">
    <citation type="journal article" date="2019" name="Commun. Biol.">
        <title>The bagworm genome reveals a unique fibroin gene that provides high tensile strength.</title>
        <authorList>
            <person name="Kono N."/>
            <person name="Nakamura H."/>
            <person name="Ohtoshi R."/>
            <person name="Tomita M."/>
            <person name="Numata K."/>
            <person name="Arakawa K."/>
        </authorList>
    </citation>
    <scope>NUCLEOTIDE SEQUENCE [LARGE SCALE GENOMIC DNA]</scope>
</reference>
<proteinExistence type="predicted"/>
<keyword evidence="2" id="KW-1185">Reference proteome</keyword>
<protein>
    <submittedName>
        <fullName evidence="1">Uncharacterized protein</fullName>
    </submittedName>
</protein>
<evidence type="ECO:0000313" key="1">
    <source>
        <dbReference type="EMBL" id="GBP55542.1"/>
    </source>
</evidence>